<accession>A0A094IR16</accession>
<dbReference type="EMBL" id="JPIN01000009">
    <property type="protein sequence ID" value="KFZ28279.1"/>
    <property type="molecule type" value="Genomic_DNA"/>
</dbReference>
<dbReference type="GO" id="GO:0006874">
    <property type="term" value="P:intracellular calcium ion homeostasis"/>
    <property type="evidence" value="ECO:0007669"/>
    <property type="project" value="TreeGrafter"/>
</dbReference>
<evidence type="ECO:0000256" key="3">
    <source>
        <dbReference type="ARBA" id="ARBA00022989"/>
    </source>
</evidence>
<sequence length="321" mass="34321">MLFAVFAVIFGLALLVWSADRFVDGAASTANHLGMPPLLIGMVIIGFGTSAPEMVVSALASMQGNPGLALGNAFGSNITNIALVLGLTAVLAPIAVSSQVLKREMPLLLAFTLLMAWPLYDLVITEIEAWILLAMFSAYMGWSIYQGMRGKDDALAAEYDEEIQAQKMSLKQGISWLIVGLVLLVISSRILVWGAVDIATALGVSDLVIGLTVVAIGTSLPELASSIAAVRKNEHDLAVGNVIGSNMFNTLAVVGIAGVIHPIDLDPLVLSRDWLTMTVLTFLLAVFSFRLNRPTRVNRIQGIVLLLCYAAYTIYLLQTGF</sequence>
<keyword evidence="3 5" id="KW-1133">Transmembrane helix</keyword>
<feature type="transmembrane region" description="Helical" evidence="5">
    <location>
        <begin position="81"/>
        <end position="102"/>
    </location>
</feature>
<dbReference type="InterPro" id="IPR044880">
    <property type="entry name" value="NCX_ion-bd_dom_sf"/>
</dbReference>
<dbReference type="eggNOG" id="COG0530">
    <property type="taxonomic scope" value="Bacteria"/>
</dbReference>
<dbReference type="NCBIfam" id="TIGR00367">
    <property type="entry name" value="calcium/sodium antiporter"/>
    <property type="match status" value="1"/>
</dbReference>
<gene>
    <name evidence="7" type="ORF">IDAT_09725</name>
</gene>
<comment type="caution">
    <text evidence="7">The sequence shown here is derived from an EMBL/GenBank/DDBJ whole genome shotgun (WGS) entry which is preliminary data.</text>
</comment>
<keyword evidence="8" id="KW-1185">Reference proteome</keyword>
<feature type="transmembrane region" description="Helical" evidence="5">
    <location>
        <begin position="242"/>
        <end position="262"/>
    </location>
</feature>
<dbReference type="GO" id="GO:0008273">
    <property type="term" value="F:calcium, potassium:sodium antiporter activity"/>
    <property type="evidence" value="ECO:0007669"/>
    <property type="project" value="TreeGrafter"/>
</dbReference>
<dbReference type="OrthoDB" id="9794225at2"/>
<evidence type="ECO:0000256" key="5">
    <source>
        <dbReference type="SAM" id="Phobius"/>
    </source>
</evidence>
<feature type="transmembrane region" description="Helical" evidence="5">
    <location>
        <begin position="174"/>
        <end position="196"/>
    </location>
</feature>
<keyword evidence="2 5" id="KW-0812">Transmembrane</keyword>
<proteinExistence type="predicted"/>
<feature type="transmembrane region" description="Helical" evidence="5">
    <location>
        <begin position="274"/>
        <end position="291"/>
    </location>
</feature>
<evidence type="ECO:0000256" key="2">
    <source>
        <dbReference type="ARBA" id="ARBA00022692"/>
    </source>
</evidence>
<dbReference type="Pfam" id="PF01699">
    <property type="entry name" value="Na_Ca_ex"/>
    <property type="match status" value="2"/>
</dbReference>
<name>A0A094IR16_9GAMM</name>
<feature type="domain" description="Sodium/calcium exchanger membrane region" evidence="6">
    <location>
        <begin position="174"/>
        <end position="317"/>
    </location>
</feature>
<dbReference type="PANTHER" id="PTHR10846">
    <property type="entry name" value="SODIUM/POTASSIUM/CALCIUM EXCHANGER"/>
    <property type="match status" value="1"/>
</dbReference>
<dbReference type="Proteomes" id="UP000053718">
    <property type="component" value="Unassembled WGS sequence"/>
</dbReference>
<dbReference type="Gene3D" id="1.20.1420.30">
    <property type="entry name" value="NCX, central ion-binding region"/>
    <property type="match status" value="2"/>
</dbReference>
<evidence type="ECO:0000313" key="7">
    <source>
        <dbReference type="EMBL" id="KFZ28279.1"/>
    </source>
</evidence>
<dbReference type="InterPro" id="IPR004837">
    <property type="entry name" value="NaCa_Exmemb"/>
</dbReference>
<dbReference type="STRING" id="1517416.IDAT_09725"/>
<dbReference type="PANTHER" id="PTHR10846:SF8">
    <property type="entry name" value="INNER MEMBRANE PROTEIN YRBG"/>
    <property type="match status" value="1"/>
</dbReference>
<feature type="domain" description="Sodium/calcium exchanger membrane region" evidence="6">
    <location>
        <begin position="4"/>
        <end position="144"/>
    </location>
</feature>
<evidence type="ECO:0000256" key="1">
    <source>
        <dbReference type="ARBA" id="ARBA00004141"/>
    </source>
</evidence>
<dbReference type="RefSeq" id="WP_034733228.1">
    <property type="nucleotide sequence ID" value="NZ_JPIN01000009.1"/>
</dbReference>
<reference evidence="7 8" key="1">
    <citation type="submission" date="2014-06" db="EMBL/GenBank/DDBJ databases">
        <title>Draft genome sequence of Idiomarina sp. MCCC 1A10513.</title>
        <authorList>
            <person name="Du J."/>
            <person name="Lai Q."/>
            <person name="Shao Z."/>
        </authorList>
    </citation>
    <scope>NUCLEOTIDE SEQUENCE [LARGE SCALE GENOMIC DNA]</scope>
    <source>
        <strain evidence="7 8">MCCC 1A10513</strain>
    </source>
</reference>
<evidence type="ECO:0000256" key="4">
    <source>
        <dbReference type="ARBA" id="ARBA00023136"/>
    </source>
</evidence>
<feature type="transmembrane region" description="Helical" evidence="5">
    <location>
        <begin position="122"/>
        <end position="142"/>
    </location>
</feature>
<feature type="transmembrane region" description="Helical" evidence="5">
    <location>
        <begin position="38"/>
        <end position="60"/>
    </location>
</feature>
<dbReference type="GO" id="GO:0005262">
    <property type="term" value="F:calcium channel activity"/>
    <property type="evidence" value="ECO:0007669"/>
    <property type="project" value="TreeGrafter"/>
</dbReference>
<organism evidence="7 8">
    <name type="scientific">Pseudidiomarina atlantica</name>
    <dbReference type="NCBI Taxonomy" id="1517416"/>
    <lineage>
        <taxon>Bacteria</taxon>
        <taxon>Pseudomonadati</taxon>
        <taxon>Pseudomonadota</taxon>
        <taxon>Gammaproteobacteria</taxon>
        <taxon>Alteromonadales</taxon>
        <taxon>Idiomarinaceae</taxon>
        <taxon>Pseudidiomarina</taxon>
    </lineage>
</organism>
<protein>
    <submittedName>
        <fullName evidence="7">Calcium/sodium:proton antiporter</fullName>
    </submittedName>
</protein>
<feature type="transmembrane region" description="Helical" evidence="5">
    <location>
        <begin position="208"/>
        <end position="230"/>
    </location>
</feature>
<feature type="transmembrane region" description="Helical" evidence="5">
    <location>
        <begin position="303"/>
        <end position="320"/>
    </location>
</feature>
<evidence type="ECO:0000313" key="8">
    <source>
        <dbReference type="Proteomes" id="UP000053718"/>
    </source>
</evidence>
<evidence type="ECO:0000259" key="6">
    <source>
        <dbReference type="Pfam" id="PF01699"/>
    </source>
</evidence>
<dbReference type="InterPro" id="IPR004481">
    <property type="entry name" value="K/Na/Ca-exchanger"/>
</dbReference>
<comment type="subcellular location">
    <subcellularLocation>
        <location evidence="1">Membrane</location>
        <topology evidence="1">Multi-pass membrane protein</topology>
    </subcellularLocation>
</comment>
<dbReference type="AlphaFoldDB" id="A0A094IR16"/>
<keyword evidence="4 5" id="KW-0472">Membrane</keyword>
<dbReference type="GO" id="GO:0005886">
    <property type="term" value="C:plasma membrane"/>
    <property type="evidence" value="ECO:0007669"/>
    <property type="project" value="TreeGrafter"/>
</dbReference>